<dbReference type="RefSeq" id="WP_366181018.1">
    <property type="nucleotide sequence ID" value="NZ_CP159989.1"/>
</dbReference>
<sequence>MSTGPYNPDIQYGGAPIRPSAPMSAPAGAPPAHGMGGPYPSPGQPPQPSPKKKGVMGLIAGLAVLGLLATGGILFLARGGSDAPGDSAGSATRGPSASAVGGRASTAAVGDSASTAAVGDCVDSLTSFRAVIVGCDDASAAFKVVATSTTKEACATTPGGDYFNASTCYHDLRTGVPVEESVNDAKAGDCVTADNTNPSNPSVRKADCSTSGALRVEGRLPGVSDVPTFVLPTFDLNNPGPAPSLEETRTQYIIDQCVAAGATGTNLVYSWTLGGTSLTGYRTDTPSSYDAVLCLSQGS</sequence>
<feature type="compositionally biased region" description="Pro residues" evidence="1">
    <location>
        <begin position="39"/>
        <end position="49"/>
    </location>
</feature>
<keyword evidence="2" id="KW-0812">Transmembrane</keyword>
<dbReference type="AlphaFoldDB" id="A0AAU8N5V8"/>
<evidence type="ECO:0000313" key="3">
    <source>
        <dbReference type="EMBL" id="XCP82782.1"/>
    </source>
</evidence>
<feature type="region of interest" description="Disordered" evidence="1">
    <location>
        <begin position="1"/>
        <end position="53"/>
    </location>
</feature>
<evidence type="ECO:0000256" key="1">
    <source>
        <dbReference type="SAM" id="MobiDB-lite"/>
    </source>
</evidence>
<gene>
    <name evidence="3" type="ORF">ABXS69_02435</name>
</gene>
<protein>
    <submittedName>
        <fullName evidence="3">Uncharacterized protein</fullName>
    </submittedName>
</protein>
<keyword evidence="2" id="KW-0472">Membrane</keyword>
<reference evidence="3" key="1">
    <citation type="submission" date="2024-05" db="EMBL/GenBank/DDBJ databases">
        <title>Draft genome assemblies of 36 bacteria isolated from hibernating arctic ground squirrels.</title>
        <authorList>
            <person name="McKee H."/>
            <person name="Mullen L."/>
            <person name="Drown D.M."/>
            <person name="Duddleston K.N."/>
        </authorList>
    </citation>
    <scope>NUCLEOTIDE SEQUENCE</scope>
    <source>
        <strain evidence="3">AR004</strain>
    </source>
</reference>
<feature type="transmembrane region" description="Helical" evidence="2">
    <location>
        <begin position="55"/>
        <end position="77"/>
    </location>
</feature>
<organism evidence="3">
    <name type="scientific">Actinomyces timonensis</name>
    <dbReference type="NCBI Taxonomy" id="1288391"/>
    <lineage>
        <taxon>Bacteria</taxon>
        <taxon>Bacillati</taxon>
        <taxon>Actinomycetota</taxon>
        <taxon>Actinomycetes</taxon>
        <taxon>Actinomycetales</taxon>
        <taxon>Actinomycetaceae</taxon>
        <taxon>Actinomyces</taxon>
    </lineage>
</organism>
<keyword evidence="2" id="KW-1133">Transmembrane helix</keyword>
<proteinExistence type="predicted"/>
<accession>A0AAU8N5V8</accession>
<dbReference type="EMBL" id="CP159989">
    <property type="protein sequence ID" value="XCP82782.1"/>
    <property type="molecule type" value="Genomic_DNA"/>
</dbReference>
<name>A0AAU8N5V8_9ACTO</name>
<feature type="compositionally biased region" description="Low complexity" evidence="1">
    <location>
        <begin position="20"/>
        <end position="33"/>
    </location>
</feature>
<evidence type="ECO:0000256" key="2">
    <source>
        <dbReference type="SAM" id="Phobius"/>
    </source>
</evidence>